<dbReference type="InterPro" id="IPR001647">
    <property type="entry name" value="HTH_TetR"/>
</dbReference>
<dbReference type="PROSITE" id="PS50977">
    <property type="entry name" value="HTH_TETR_2"/>
    <property type="match status" value="1"/>
</dbReference>
<accession>A0A6S6SF81</accession>
<dbReference type="InterPro" id="IPR050624">
    <property type="entry name" value="HTH-type_Tx_Regulator"/>
</dbReference>
<keyword evidence="1 2" id="KW-0238">DNA-binding</keyword>
<evidence type="ECO:0000313" key="4">
    <source>
        <dbReference type="EMBL" id="CAA6803674.1"/>
    </source>
</evidence>
<name>A0A6S6SF81_9BACT</name>
<dbReference type="SUPFAM" id="SSF46689">
    <property type="entry name" value="Homeodomain-like"/>
    <property type="match status" value="1"/>
</dbReference>
<feature type="domain" description="HTH tetR-type" evidence="3">
    <location>
        <begin position="9"/>
        <end position="69"/>
    </location>
</feature>
<reference evidence="4" key="1">
    <citation type="submission" date="2020-01" db="EMBL/GenBank/DDBJ databases">
        <authorList>
            <person name="Meier V. D."/>
            <person name="Meier V D."/>
        </authorList>
    </citation>
    <scope>NUCLEOTIDE SEQUENCE</scope>
    <source>
        <strain evidence="4">HLG_WM_MAG_12</strain>
    </source>
</reference>
<dbReference type="AlphaFoldDB" id="A0A6S6SF81"/>
<dbReference type="Pfam" id="PF00440">
    <property type="entry name" value="TetR_N"/>
    <property type="match status" value="1"/>
</dbReference>
<proteinExistence type="predicted"/>
<evidence type="ECO:0000256" key="1">
    <source>
        <dbReference type="ARBA" id="ARBA00023125"/>
    </source>
</evidence>
<sequence>MAPKVIDKAKKRKDMALACSNLIHDVGIKNLTIQKVADSAGIGKGTVYEYFENKEDIIFEIINIHIENYQNQFLKDITTFSSIKEKIFYFFNFVLNDDEETSKHFNGYREYLSIIFTDGNEGMWDFNEECNIFIEEQLNQIIQEGIDKNELNPISKKFIKPIMIFEKGLVLVKMTQKNQNVKKECENFINELFALISTKEGIKNV</sequence>
<dbReference type="InterPro" id="IPR023772">
    <property type="entry name" value="DNA-bd_HTH_TetR-type_CS"/>
</dbReference>
<organism evidence="4">
    <name type="scientific">uncultured Campylobacterales bacterium</name>
    <dbReference type="NCBI Taxonomy" id="352960"/>
    <lineage>
        <taxon>Bacteria</taxon>
        <taxon>Pseudomonadati</taxon>
        <taxon>Campylobacterota</taxon>
        <taxon>Epsilonproteobacteria</taxon>
        <taxon>Campylobacterales</taxon>
        <taxon>environmental samples</taxon>
    </lineage>
</organism>
<dbReference type="EMBL" id="CACVAW010000010">
    <property type="protein sequence ID" value="CAA6803674.1"/>
    <property type="molecule type" value="Genomic_DNA"/>
</dbReference>
<protein>
    <submittedName>
        <fullName evidence="4">TetR family transcriptional regulator</fullName>
    </submittedName>
</protein>
<dbReference type="PANTHER" id="PTHR43479:SF11">
    <property type="entry name" value="ACREF_ENVCD OPERON REPRESSOR-RELATED"/>
    <property type="match status" value="1"/>
</dbReference>
<dbReference type="PANTHER" id="PTHR43479">
    <property type="entry name" value="ACREF/ENVCD OPERON REPRESSOR-RELATED"/>
    <property type="match status" value="1"/>
</dbReference>
<evidence type="ECO:0000256" key="2">
    <source>
        <dbReference type="PROSITE-ProRule" id="PRU00335"/>
    </source>
</evidence>
<dbReference type="InterPro" id="IPR009057">
    <property type="entry name" value="Homeodomain-like_sf"/>
</dbReference>
<feature type="DNA-binding region" description="H-T-H motif" evidence="2">
    <location>
        <begin position="32"/>
        <end position="51"/>
    </location>
</feature>
<dbReference type="GO" id="GO:0003677">
    <property type="term" value="F:DNA binding"/>
    <property type="evidence" value="ECO:0007669"/>
    <property type="project" value="UniProtKB-UniRule"/>
</dbReference>
<dbReference type="Gene3D" id="1.10.357.10">
    <property type="entry name" value="Tetracycline Repressor, domain 2"/>
    <property type="match status" value="1"/>
</dbReference>
<dbReference type="PROSITE" id="PS01081">
    <property type="entry name" value="HTH_TETR_1"/>
    <property type="match status" value="1"/>
</dbReference>
<evidence type="ECO:0000259" key="3">
    <source>
        <dbReference type="PROSITE" id="PS50977"/>
    </source>
</evidence>
<gene>
    <name evidence="4" type="ORF">HELGO_WM2693</name>
</gene>